<feature type="compositionally biased region" description="Pro residues" evidence="2">
    <location>
        <begin position="50"/>
        <end position="66"/>
    </location>
</feature>
<feature type="compositionally biased region" description="Low complexity" evidence="2">
    <location>
        <begin position="67"/>
        <end position="78"/>
    </location>
</feature>
<dbReference type="InterPro" id="IPR055457">
    <property type="entry name" value="OST48_N"/>
</dbReference>
<dbReference type="Proteomes" id="UP000673691">
    <property type="component" value="Unassembled WGS sequence"/>
</dbReference>
<dbReference type="UniPathway" id="UPA00378"/>
<dbReference type="GO" id="GO:0008250">
    <property type="term" value="C:oligosaccharyltransferase complex"/>
    <property type="evidence" value="ECO:0007669"/>
    <property type="project" value="TreeGrafter"/>
</dbReference>
<keyword evidence="5" id="KW-1185">Reference proteome</keyword>
<dbReference type="EMBL" id="JAEFCI010009298">
    <property type="protein sequence ID" value="KAG5457900.1"/>
    <property type="molecule type" value="Genomic_DNA"/>
</dbReference>
<evidence type="ECO:0000256" key="2">
    <source>
        <dbReference type="SAM" id="MobiDB-lite"/>
    </source>
</evidence>
<dbReference type="PANTHER" id="PTHR10830:SF0">
    <property type="entry name" value="DOLICHYL-DIPHOSPHOOLIGOSACCHARIDE--PROTEIN GLYCOSYLTRANSFERASE 48 KDA SUBUNIT"/>
    <property type="match status" value="1"/>
</dbReference>
<feature type="region of interest" description="Disordered" evidence="2">
    <location>
        <begin position="40"/>
        <end position="78"/>
    </location>
</feature>
<evidence type="ECO:0000256" key="1">
    <source>
        <dbReference type="RuleBase" id="RU361142"/>
    </source>
</evidence>
<proteinExistence type="inferred from homology"/>
<comment type="subunit">
    <text evidence="1">Component of the oligosaccharyltransferase (OST) complex.</text>
</comment>
<organism evidence="4 5">
    <name type="scientific">Olpidium bornovanus</name>
    <dbReference type="NCBI Taxonomy" id="278681"/>
    <lineage>
        <taxon>Eukaryota</taxon>
        <taxon>Fungi</taxon>
        <taxon>Fungi incertae sedis</taxon>
        <taxon>Olpidiomycota</taxon>
        <taxon>Olpidiomycotina</taxon>
        <taxon>Olpidiomycetes</taxon>
        <taxon>Olpidiales</taxon>
        <taxon>Olpidiaceae</taxon>
        <taxon>Olpidium</taxon>
    </lineage>
</organism>
<dbReference type="InterPro" id="IPR005013">
    <property type="entry name" value="DDOST_48_kDa_subunit"/>
</dbReference>
<evidence type="ECO:0000259" key="3">
    <source>
        <dbReference type="Pfam" id="PF03345"/>
    </source>
</evidence>
<dbReference type="GO" id="GO:0018279">
    <property type="term" value="P:protein N-linked glycosylation via asparagine"/>
    <property type="evidence" value="ECO:0007669"/>
    <property type="project" value="UniProtKB-UniRule"/>
</dbReference>
<feature type="domain" description="OST48 N-terminal" evidence="3">
    <location>
        <begin position="194"/>
        <end position="325"/>
    </location>
</feature>
<comment type="similarity">
    <text evidence="1">Belongs to the DDOST 48 kDa subunit family.</text>
</comment>
<feature type="non-terminal residue" evidence="4">
    <location>
        <position position="337"/>
    </location>
</feature>
<accession>A0A8H7ZRH7</accession>
<comment type="pathway">
    <text evidence="1">Protein modification; protein glycosylation.</text>
</comment>
<dbReference type="AlphaFoldDB" id="A0A8H7ZRH7"/>
<evidence type="ECO:0000313" key="4">
    <source>
        <dbReference type="EMBL" id="KAG5457900.1"/>
    </source>
</evidence>
<dbReference type="PANTHER" id="PTHR10830">
    <property type="entry name" value="DOLICHYL-DIPHOSPHOOLIGOSACCHARIDE--PROTEIN GLYCOSYLTRANSFERASE 48 KDA SUBUNIT"/>
    <property type="match status" value="1"/>
</dbReference>
<comment type="caution">
    <text evidence="4">The sequence shown here is derived from an EMBL/GenBank/DDBJ whole genome shotgun (WGS) entry which is preliminary data.</text>
</comment>
<sequence length="337" mass="36429">MGGACQRHEQKASPLQIGWMRDWFVGAGVVDDRSPVSLCARPPAEARAPPGFPPPTRQQNPAPPAATRPSFRPRGAAGRPLPPFAPGRLCVLLIALLVVLLCTPSPVAADLPVATAKSYRRVLVLLDALDTKDKYSNFWSSLEDARPPDDGGFGLNRRAFLRSEGCQTAGRASGKRYRAEASLGLTANRCCHLRTVVDFVKKGGNIIVSLDTGFHESWRAMAYEFGIEFDDRNTLVIDHFTHDTAYGQRNSSSHTRLAATNVDSGAGPVLGPSDPSGQRKRVELEAPVLYEGVGHRLSSNNNSLVLNLLRGDRFSYSYQVDRTPDSDPLIGGAGTAL</sequence>
<protein>
    <recommendedName>
        <fullName evidence="1">Dolichyl-diphosphooligosaccharide--protein glycosyltransferase subunit WBP1</fullName>
        <shortName evidence="1">Oligosaccharyl transferase subunit WBP1</shortName>
    </recommendedName>
</protein>
<evidence type="ECO:0000313" key="5">
    <source>
        <dbReference type="Proteomes" id="UP000673691"/>
    </source>
</evidence>
<dbReference type="GO" id="GO:0016740">
    <property type="term" value="F:transferase activity"/>
    <property type="evidence" value="ECO:0007669"/>
    <property type="project" value="UniProtKB-KW"/>
</dbReference>
<feature type="compositionally biased region" description="Low complexity" evidence="2">
    <location>
        <begin position="40"/>
        <end position="49"/>
    </location>
</feature>
<name>A0A8H7ZRH7_9FUNG</name>
<dbReference type="OrthoDB" id="29105at2759"/>
<gene>
    <name evidence="4" type="ORF">BJ554DRAFT_1979</name>
</gene>
<comment type="function">
    <text evidence="1">Subunit of the oligosaccharyl transferase (OST) complex that catalyzes the initial transfer of a defined glycan (Glc(3)Man(9)GlcNAc(2) in eukaryotes) from the lipid carrier dolichol-pyrophosphate to an asparagine residue within an Asn-X-Ser/Thr consensus motif in nascent polypeptide chains, the first step in protein N-glycosylation. N-glycosylation occurs cotranslationally and the complex associates with the Sec61 complex at the channel-forming translocon complex that mediates protein translocation across the endoplasmic reticulum (ER).</text>
</comment>
<feature type="region of interest" description="Disordered" evidence="2">
    <location>
        <begin position="261"/>
        <end position="280"/>
    </location>
</feature>
<reference evidence="4 5" key="1">
    <citation type="journal article" name="Sci. Rep.">
        <title>Genome-scale phylogenetic analyses confirm Olpidium as the closest living zoosporic fungus to the non-flagellated, terrestrial fungi.</title>
        <authorList>
            <person name="Chang Y."/>
            <person name="Rochon D."/>
            <person name="Sekimoto S."/>
            <person name="Wang Y."/>
            <person name="Chovatia M."/>
            <person name="Sandor L."/>
            <person name="Salamov A."/>
            <person name="Grigoriev I.V."/>
            <person name="Stajich J.E."/>
            <person name="Spatafora J.W."/>
        </authorList>
    </citation>
    <scope>NUCLEOTIDE SEQUENCE [LARGE SCALE GENOMIC DNA]</scope>
    <source>
        <strain evidence="4">S191</strain>
    </source>
</reference>
<comment type="subcellular location">
    <subcellularLocation>
        <location evidence="1">Endoplasmic reticulum membrane</location>
        <topology evidence="1">Single-pass type I membrane protein</topology>
    </subcellularLocation>
</comment>
<keyword evidence="1" id="KW-0256">Endoplasmic reticulum</keyword>
<dbReference type="Pfam" id="PF03345">
    <property type="entry name" value="OST48_N"/>
    <property type="match status" value="1"/>
</dbReference>